<comment type="caution">
    <text evidence="2">The sequence shown here is derived from an EMBL/GenBank/DDBJ whole genome shotgun (WGS) entry which is preliminary data.</text>
</comment>
<dbReference type="Proteomes" id="UP000485058">
    <property type="component" value="Unassembled WGS sequence"/>
</dbReference>
<gene>
    <name evidence="2" type="ORF">HaLaN_26220</name>
</gene>
<reference evidence="2 3" key="1">
    <citation type="submission" date="2020-02" db="EMBL/GenBank/DDBJ databases">
        <title>Draft genome sequence of Haematococcus lacustris strain NIES-144.</title>
        <authorList>
            <person name="Morimoto D."/>
            <person name="Nakagawa S."/>
            <person name="Yoshida T."/>
            <person name="Sawayama S."/>
        </authorList>
    </citation>
    <scope>NUCLEOTIDE SEQUENCE [LARGE SCALE GENOMIC DNA]</scope>
    <source>
        <strain evidence="2 3">NIES-144</strain>
    </source>
</reference>
<feature type="region of interest" description="Disordered" evidence="1">
    <location>
        <begin position="1"/>
        <end position="75"/>
    </location>
</feature>
<feature type="non-terminal residue" evidence="2">
    <location>
        <position position="136"/>
    </location>
</feature>
<dbReference type="AlphaFoldDB" id="A0A6A0A5P5"/>
<organism evidence="2 3">
    <name type="scientific">Haematococcus lacustris</name>
    <name type="common">Green alga</name>
    <name type="synonym">Haematococcus pluvialis</name>
    <dbReference type="NCBI Taxonomy" id="44745"/>
    <lineage>
        <taxon>Eukaryota</taxon>
        <taxon>Viridiplantae</taxon>
        <taxon>Chlorophyta</taxon>
        <taxon>core chlorophytes</taxon>
        <taxon>Chlorophyceae</taxon>
        <taxon>CS clade</taxon>
        <taxon>Chlamydomonadales</taxon>
        <taxon>Haematococcaceae</taxon>
        <taxon>Haematococcus</taxon>
    </lineage>
</organism>
<keyword evidence="3" id="KW-1185">Reference proteome</keyword>
<protein>
    <submittedName>
        <fullName evidence="2">Uncharacterized protein</fullName>
    </submittedName>
</protein>
<evidence type="ECO:0000256" key="1">
    <source>
        <dbReference type="SAM" id="MobiDB-lite"/>
    </source>
</evidence>
<sequence>MSLGLVLESTLSPQPSKEPISRIHGPAPDPFKAPGVAPSPHSSPERGQGGTGKPPLCDLDALGFRGSQGPSNTRGLVRYQSIGTTQPHQRRTSVMNVVADGGQTLRYSLKLWRSKLSCSVMEVDRGGRVVPLVNDE</sequence>
<name>A0A6A0A5P5_HAELA</name>
<accession>A0A6A0A5P5</accession>
<dbReference type="EMBL" id="BLLF01003639">
    <property type="protein sequence ID" value="GFH27836.1"/>
    <property type="molecule type" value="Genomic_DNA"/>
</dbReference>
<evidence type="ECO:0000313" key="3">
    <source>
        <dbReference type="Proteomes" id="UP000485058"/>
    </source>
</evidence>
<proteinExistence type="predicted"/>
<evidence type="ECO:0000313" key="2">
    <source>
        <dbReference type="EMBL" id="GFH27836.1"/>
    </source>
</evidence>